<accession>A0A0E9VF26</accession>
<protein>
    <submittedName>
        <fullName evidence="1">Uncharacterized protein</fullName>
    </submittedName>
</protein>
<organism evidence="1">
    <name type="scientific">Anguilla anguilla</name>
    <name type="common">European freshwater eel</name>
    <name type="synonym">Muraena anguilla</name>
    <dbReference type="NCBI Taxonomy" id="7936"/>
    <lineage>
        <taxon>Eukaryota</taxon>
        <taxon>Metazoa</taxon>
        <taxon>Chordata</taxon>
        <taxon>Craniata</taxon>
        <taxon>Vertebrata</taxon>
        <taxon>Euteleostomi</taxon>
        <taxon>Actinopterygii</taxon>
        <taxon>Neopterygii</taxon>
        <taxon>Teleostei</taxon>
        <taxon>Anguilliformes</taxon>
        <taxon>Anguillidae</taxon>
        <taxon>Anguilla</taxon>
    </lineage>
</organism>
<evidence type="ECO:0000313" key="1">
    <source>
        <dbReference type="EMBL" id="JAH75773.1"/>
    </source>
</evidence>
<proteinExistence type="predicted"/>
<reference evidence="1" key="1">
    <citation type="submission" date="2014-11" db="EMBL/GenBank/DDBJ databases">
        <authorList>
            <person name="Amaro Gonzalez C."/>
        </authorList>
    </citation>
    <scope>NUCLEOTIDE SEQUENCE</scope>
</reference>
<name>A0A0E9VF26_ANGAN</name>
<reference evidence="1" key="2">
    <citation type="journal article" date="2015" name="Fish Shellfish Immunol.">
        <title>Early steps in the European eel (Anguilla anguilla)-Vibrio vulnificus interaction in the gills: Role of the RtxA13 toxin.</title>
        <authorList>
            <person name="Callol A."/>
            <person name="Pajuelo D."/>
            <person name="Ebbesson L."/>
            <person name="Teles M."/>
            <person name="MacKenzie S."/>
            <person name="Amaro C."/>
        </authorList>
    </citation>
    <scope>NUCLEOTIDE SEQUENCE</scope>
</reference>
<sequence length="59" mass="6471">MFLKVIPAVCNATKLLPSLHPARTEHQALQQGHPATVLSLEDLQTAQRVVSSLSFPFMT</sequence>
<dbReference type="AlphaFoldDB" id="A0A0E9VF26"/>
<dbReference type="EMBL" id="GBXM01032804">
    <property type="protein sequence ID" value="JAH75773.1"/>
    <property type="molecule type" value="Transcribed_RNA"/>
</dbReference>